<feature type="transmembrane region" description="Helical" evidence="8">
    <location>
        <begin position="166"/>
        <end position="189"/>
    </location>
</feature>
<comment type="subcellular location">
    <subcellularLocation>
        <location evidence="1 8">Cell membrane</location>
        <topology evidence="1 8">Multi-pass membrane protein</topology>
    </subcellularLocation>
</comment>
<dbReference type="InterPro" id="IPR002781">
    <property type="entry name" value="TM_pro_TauE-like"/>
</dbReference>
<accession>A0ABV7IZ73</accession>
<feature type="transmembrane region" description="Helical" evidence="8">
    <location>
        <begin position="129"/>
        <end position="146"/>
    </location>
</feature>
<name>A0ABV7IZ73_9RHOB</name>
<feature type="transmembrane region" description="Helical" evidence="8">
    <location>
        <begin position="201"/>
        <end position="220"/>
    </location>
</feature>
<evidence type="ECO:0000256" key="1">
    <source>
        <dbReference type="ARBA" id="ARBA00004651"/>
    </source>
</evidence>
<evidence type="ECO:0000313" key="10">
    <source>
        <dbReference type="Proteomes" id="UP001595547"/>
    </source>
</evidence>
<feature type="transmembrane region" description="Helical" evidence="8">
    <location>
        <begin position="98"/>
        <end position="117"/>
    </location>
</feature>
<dbReference type="EMBL" id="JBHRTO010000001">
    <property type="protein sequence ID" value="MFC3180873.1"/>
    <property type="molecule type" value="Genomic_DNA"/>
</dbReference>
<dbReference type="Proteomes" id="UP001595547">
    <property type="component" value="Unassembled WGS sequence"/>
</dbReference>
<dbReference type="Pfam" id="PF01925">
    <property type="entry name" value="TauE"/>
    <property type="match status" value="1"/>
</dbReference>
<comment type="caution">
    <text evidence="9">The sequence shown here is derived from an EMBL/GenBank/DDBJ whole genome shotgun (WGS) entry which is preliminary data.</text>
</comment>
<feature type="transmembrane region" description="Helical" evidence="8">
    <location>
        <begin position="69"/>
        <end position="92"/>
    </location>
</feature>
<reference evidence="10" key="1">
    <citation type="journal article" date="2019" name="Int. J. Syst. Evol. Microbiol.">
        <title>The Global Catalogue of Microorganisms (GCM) 10K type strain sequencing project: providing services to taxonomists for standard genome sequencing and annotation.</title>
        <authorList>
            <consortium name="The Broad Institute Genomics Platform"/>
            <consortium name="The Broad Institute Genome Sequencing Center for Infectious Disease"/>
            <person name="Wu L."/>
            <person name="Ma J."/>
        </authorList>
    </citation>
    <scope>NUCLEOTIDE SEQUENCE [LARGE SCALE GENOMIC DNA]</scope>
    <source>
        <strain evidence="10">KCTC 52039</strain>
    </source>
</reference>
<evidence type="ECO:0000256" key="5">
    <source>
        <dbReference type="ARBA" id="ARBA00022692"/>
    </source>
</evidence>
<dbReference type="PANTHER" id="PTHR30269">
    <property type="entry name" value="TRANSMEMBRANE PROTEIN YFCA"/>
    <property type="match status" value="1"/>
</dbReference>
<evidence type="ECO:0000256" key="2">
    <source>
        <dbReference type="ARBA" id="ARBA00009142"/>
    </source>
</evidence>
<sequence length="250" mass="26551">MDGFAFWALAVLASVLVGMGKGGLPVVGMLSVPVLALVPGIHAVTAAGLLLPLYVVSDMFGLYAYRREYNARVLAIMLPAATLGILLGYLTAKVVSEAWVTVLIGVIGVAFALNLLIKRQVVVAAKRPGVAPGVLWGAVTGFTSFVSHSGGPPYQVYTMPLGMSKAVFAGTSTIAFAYINAVKLIPYYLLGQINLASLEKVLVLMPVAAASVFLGVKLVKWLPERLFFQLVTWALLLVSIKLIWDGYNGL</sequence>
<keyword evidence="4 8" id="KW-1003">Cell membrane</keyword>
<keyword evidence="7 8" id="KW-0472">Membrane</keyword>
<evidence type="ECO:0000256" key="7">
    <source>
        <dbReference type="ARBA" id="ARBA00023136"/>
    </source>
</evidence>
<keyword evidence="3" id="KW-0813">Transport</keyword>
<dbReference type="PANTHER" id="PTHR30269:SF37">
    <property type="entry name" value="MEMBRANE TRANSPORTER PROTEIN"/>
    <property type="match status" value="1"/>
</dbReference>
<gene>
    <name evidence="9" type="ORF">ACFOGH_07725</name>
</gene>
<evidence type="ECO:0000256" key="8">
    <source>
        <dbReference type="RuleBase" id="RU363041"/>
    </source>
</evidence>
<keyword evidence="6 8" id="KW-1133">Transmembrane helix</keyword>
<keyword evidence="10" id="KW-1185">Reference proteome</keyword>
<protein>
    <recommendedName>
        <fullName evidence="8">Probable membrane transporter protein</fullName>
    </recommendedName>
</protein>
<comment type="similarity">
    <text evidence="2 8">Belongs to the 4-toluene sulfonate uptake permease (TSUP) (TC 2.A.102) family.</text>
</comment>
<dbReference type="RefSeq" id="WP_380073979.1">
    <property type="nucleotide sequence ID" value="NZ_JBHRTO010000001.1"/>
</dbReference>
<dbReference type="InterPro" id="IPR052017">
    <property type="entry name" value="TSUP"/>
</dbReference>
<evidence type="ECO:0000256" key="6">
    <source>
        <dbReference type="ARBA" id="ARBA00022989"/>
    </source>
</evidence>
<feature type="transmembrane region" description="Helical" evidence="8">
    <location>
        <begin position="36"/>
        <end position="57"/>
    </location>
</feature>
<organism evidence="9 10">
    <name type="scientific">Cypionkella sinensis</name>
    <dbReference type="NCBI Taxonomy" id="1756043"/>
    <lineage>
        <taxon>Bacteria</taxon>
        <taxon>Pseudomonadati</taxon>
        <taxon>Pseudomonadota</taxon>
        <taxon>Alphaproteobacteria</taxon>
        <taxon>Rhodobacterales</taxon>
        <taxon>Paracoccaceae</taxon>
        <taxon>Cypionkella</taxon>
    </lineage>
</organism>
<evidence type="ECO:0000256" key="3">
    <source>
        <dbReference type="ARBA" id="ARBA00022448"/>
    </source>
</evidence>
<evidence type="ECO:0000313" key="9">
    <source>
        <dbReference type="EMBL" id="MFC3180873.1"/>
    </source>
</evidence>
<proteinExistence type="inferred from homology"/>
<keyword evidence="5 8" id="KW-0812">Transmembrane</keyword>
<feature type="transmembrane region" description="Helical" evidence="8">
    <location>
        <begin position="226"/>
        <end position="244"/>
    </location>
</feature>
<evidence type="ECO:0000256" key="4">
    <source>
        <dbReference type="ARBA" id="ARBA00022475"/>
    </source>
</evidence>